<accession>A0ABU0LK27</accession>
<dbReference type="Pfam" id="PF13546">
    <property type="entry name" value="DDE_5"/>
    <property type="match status" value="1"/>
</dbReference>
<dbReference type="PANTHER" id="PTHR33627:SF1">
    <property type="entry name" value="TRANSPOSASE"/>
    <property type="match status" value="1"/>
</dbReference>
<evidence type="ECO:0000313" key="3">
    <source>
        <dbReference type="Proteomes" id="UP001241747"/>
    </source>
</evidence>
<gene>
    <name evidence="2" type="ORF">QOZ94_004313</name>
</gene>
<dbReference type="EMBL" id="JAUSVY010000021">
    <property type="protein sequence ID" value="MDQ0507489.1"/>
    <property type="molecule type" value="Genomic_DNA"/>
</dbReference>
<evidence type="ECO:0000259" key="1">
    <source>
        <dbReference type="Pfam" id="PF13546"/>
    </source>
</evidence>
<keyword evidence="3" id="KW-1185">Reference proteome</keyword>
<evidence type="ECO:0000313" key="2">
    <source>
        <dbReference type="EMBL" id="MDQ0507489.1"/>
    </source>
</evidence>
<sequence length="117" mass="12505">MARLIGPGERKGIQPVAVRLDLARYDCFQHFICNGLWDEAPVETELACTDDRLMGGSDAVLVIDDANVPKKGSHSVGVAPQHASMLGKRAKDSSACRGKRLGWCANDAPRASANTIS</sequence>
<dbReference type="PANTHER" id="PTHR33627">
    <property type="entry name" value="TRANSPOSASE"/>
    <property type="match status" value="1"/>
</dbReference>
<comment type="caution">
    <text evidence="2">The sequence shown here is derived from an EMBL/GenBank/DDBJ whole genome shotgun (WGS) entry which is preliminary data.</text>
</comment>
<dbReference type="InterPro" id="IPR039365">
    <property type="entry name" value="IS701-like"/>
</dbReference>
<protein>
    <submittedName>
        <fullName evidence="2">SRSO17 transposase</fullName>
    </submittedName>
</protein>
<name>A0ABU0LK27_XANAG</name>
<dbReference type="InterPro" id="IPR038721">
    <property type="entry name" value="IS701-like_DDE_dom"/>
</dbReference>
<feature type="domain" description="Transposase IS701-like DDE" evidence="1">
    <location>
        <begin position="4"/>
        <end position="95"/>
    </location>
</feature>
<reference evidence="2 3" key="1">
    <citation type="submission" date="2023-07" db="EMBL/GenBank/DDBJ databases">
        <title>Genomic Encyclopedia of Type Strains, Phase IV (KMG-IV): sequencing the most valuable type-strain genomes for metagenomic binning, comparative biology and taxonomic classification.</title>
        <authorList>
            <person name="Goeker M."/>
        </authorList>
    </citation>
    <scope>NUCLEOTIDE SEQUENCE [LARGE SCALE GENOMIC DNA]</scope>
    <source>
        <strain evidence="2 3">DSM 3770</strain>
    </source>
</reference>
<proteinExistence type="predicted"/>
<dbReference type="Proteomes" id="UP001241747">
    <property type="component" value="Unassembled WGS sequence"/>
</dbReference>
<organism evidence="2 3">
    <name type="scientific">Xanthobacter agilis</name>
    <dbReference type="NCBI Taxonomy" id="47492"/>
    <lineage>
        <taxon>Bacteria</taxon>
        <taxon>Pseudomonadati</taxon>
        <taxon>Pseudomonadota</taxon>
        <taxon>Alphaproteobacteria</taxon>
        <taxon>Hyphomicrobiales</taxon>
        <taxon>Xanthobacteraceae</taxon>
        <taxon>Xanthobacter</taxon>
    </lineage>
</organism>